<dbReference type="GO" id="GO:0006508">
    <property type="term" value="P:proteolysis"/>
    <property type="evidence" value="ECO:0007669"/>
    <property type="project" value="InterPro"/>
</dbReference>
<dbReference type="RefSeq" id="WP_246385666.1">
    <property type="nucleotide sequence ID" value="NZ_JACICY010000003.1"/>
</dbReference>
<keyword evidence="3" id="KW-0645">Protease</keyword>
<evidence type="ECO:0000256" key="1">
    <source>
        <dbReference type="ARBA" id="ARBA00022801"/>
    </source>
</evidence>
<keyword evidence="1" id="KW-0378">Hydrolase</keyword>
<dbReference type="PANTHER" id="PTHR42776:SF27">
    <property type="entry name" value="DIPEPTIDYL PEPTIDASE FAMILY MEMBER 6"/>
    <property type="match status" value="1"/>
</dbReference>
<dbReference type="AlphaFoldDB" id="A0A7W5ZWL3"/>
<dbReference type="Pfam" id="PF00326">
    <property type="entry name" value="Peptidase_S9"/>
    <property type="match status" value="1"/>
</dbReference>
<evidence type="ECO:0000313" key="3">
    <source>
        <dbReference type="EMBL" id="MBB3860458.1"/>
    </source>
</evidence>
<reference evidence="3 4" key="1">
    <citation type="submission" date="2020-08" db="EMBL/GenBank/DDBJ databases">
        <title>Genomic Encyclopedia of Type Strains, Phase IV (KMG-IV): sequencing the most valuable type-strain genomes for metagenomic binning, comparative biology and taxonomic classification.</title>
        <authorList>
            <person name="Goeker M."/>
        </authorList>
    </citation>
    <scope>NUCLEOTIDE SEQUENCE [LARGE SCALE GENOMIC DNA]</scope>
    <source>
        <strain evidence="3 4">DSM 14552</strain>
    </source>
</reference>
<dbReference type="InterPro" id="IPR029058">
    <property type="entry name" value="AB_hydrolase_fold"/>
</dbReference>
<dbReference type="SUPFAM" id="SSF53474">
    <property type="entry name" value="alpha/beta-Hydrolases"/>
    <property type="match status" value="1"/>
</dbReference>
<dbReference type="InterPro" id="IPR011042">
    <property type="entry name" value="6-blade_b-propeller_TolB-like"/>
</dbReference>
<protein>
    <submittedName>
        <fullName evidence="3">Dipeptidyl aminopeptidase/acylaminoacyl peptidase</fullName>
    </submittedName>
</protein>
<organism evidence="3 4">
    <name type="scientific">Novosphingobium hassiacum</name>
    <dbReference type="NCBI Taxonomy" id="173676"/>
    <lineage>
        <taxon>Bacteria</taxon>
        <taxon>Pseudomonadati</taxon>
        <taxon>Pseudomonadota</taxon>
        <taxon>Alphaproteobacteria</taxon>
        <taxon>Sphingomonadales</taxon>
        <taxon>Sphingomonadaceae</taxon>
        <taxon>Novosphingobium</taxon>
    </lineage>
</organism>
<accession>A0A7W5ZWL3</accession>
<dbReference type="EMBL" id="JACICY010000003">
    <property type="protein sequence ID" value="MBB3860458.1"/>
    <property type="molecule type" value="Genomic_DNA"/>
</dbReference>
<keyword evidence="4" id="KW-1185">Reference proteome</keyword>
<evidence type="ECO:0000313" key="4">
    <source>
        <dbReference type="Proteomes" id="UP000562395"/>
    </source>
</evidence>
<keyword evidence="3" id="KW-0031">Aminopeptidase</keyword>
<evidence type="ECO:0000259" key="2">
    <source>
        <dbReference type="Pfam" id="PF00326"/>
    </source>
</evidence>
<feature type="domain" description="Peptidase S9 prolyl oligopeptidase catalytic" evidence="2">
    <location>
        <begin position="433"/>
        <end position="640"/>
    </location>
</feature>
<dbReference type="Proteomes" id="UP000562395">
    <property type="component" value="Unassembled WGS sequence"/>
</dbReference>
<gene>
    <name evidence="3" type="ORF">GGQ88_001724</name>
</gene>
<dbReference type="SUPFAM" id="SSF82171">
    <property type="entry name" value="DPP6 N-terminal domain-like"/>
    <property type="match status" value="1"/>
</dbReference>
<name>A0A7W5ZWL3_9SPHN</name>
<sequence>MAQAVDPLAAKFGAIESIVNVSISPDGKRVAVLAPRPQGGEAILVVALDGGNTVAIPGSNGQSDRLRSCGFATDTRIVCNATYTQRRGRYLDVFSRLLAVDSTGTNMKVLTPGARSNSFYEVRSGGSLIDLVSPDGGNAILVSKVTAEEFTTGSYTSRNRPGTSVISIDTLSGKFKEIEPPKRTATEYISDGKGNVRVMGITRVEESGQLAGRNTYQYRKAGSRDWLPLSTVEFDSQTSRGFVPQAVDSDIDAVYGFADHNGFKALYRRSLARDDAPELVLARNDVDVDGLVRIGRQERVVGASYATEKRMVEFFDPELRKLAVSLGQALPKGSQISFVDATSDEGKLVLFVSSDTNPGVFYLFDKATKRLSEIAPVRPELAGLKLSTVKPITFPAADGTMIPGYLTLPPGSDGKNLPAIVMPHGGPSARDEWGFDWLSQYYASKGYAVLQPNFRGSAGYGSAWFQKNGFRSWKLAVGDVNDAGRWLVREGIAASGKLGIVGWSYGGYAALQSQVLDPDLFKAVVAIAPVTDLDEYRNEFNETSMANMVQAFVGQGPYIAEGSPARRANLFKSPVLLFHGDVDQNVAAAESRLMADRLKAAGKSVEYVEFKGLDHYLDNTAARTRMLSESAAFLSRNLGGGTAP</sequence>
<dbReference type="InterPro" id="IPR001375">
    <property type="entry name" value="Peptidase_S9_cat"/>
</dbReference>
<dbReference type="GO" id="GO:0004252">
    <property type="term" value="F:serine-type endopeptidase activity"/>
    <property type="evidence" value="ECO:0007669"/>
    <property type="project" value="TreeGrafter"/>
</dbReference>
<comment type="caution">
    <text evidence="3">The sequence shown here is derived from an EMBL/GenBank/DDBJ whole genome shotgun (WGS) entry which is preliminary data.</text>
</comment>
<dbReference type="Gene3D" id="2.120.10.30">
    <property type="entry name" value="TolB, C-terminal domain"/>
    <property type="match status" value="1"/>
</dbReference>
<dbReference type="Gene3D" id="3.40.50.1820">
    <property type="entry name" value="alpha/beta hydrolase"/>
    <property type="match status" value="1"/>
</dbReference>
<dbReference type="PANTHER" id="PTHR42776">
    <property type="entry name" value="SERINE PEPTIDASE S9 FAMILY MEMBER"/>
    <property type="match status" value="1"/>
</dbReference>
<dbReference type="GO" id="GO:0004177">
    <property type="term" value="F:aminopeptidase activity"/>
    <property type="evidence" value="ECO:0007669"/>
    <property type="project" value="UniProtKB-KW"/>
</dbReference>
<proteinExistence type="predicted"/>